<dbReference type="GO" id="GO:0008106">
    <property type="term" value="F:alcohol dehydrogenase (NADP+) activity"/>
    <property type="evidence" value="ECO:0007669"/>
    <property type="project" value="UniProtKB-EC"/>
</dbReference>
<accession>A0A286UIR0</accession>
<dbReference type="PROSITE" id="PS00065">
    <property type="entry name" value="D_2_HYDROXYACID_DH_1"/>
    <property type="match status" value="1"/>
</dbReference>
<sequence length="354" mass="38605">MVAQKKFKGYAVTDAKKWNELTVIEFPSKNWEETDIEIAITHCGVCGSDVHTLTSGWGAFEAPLVAGHEIVGTAVRVGSKVKDIKVGDRVGVGAQVASCYKCKYCKSDNENYCPEQVDTYNSKHPDGVRTQGGYSTGIIAHEQFVFPIPKALSSADACSMLCGGLTVFSPLKRNGAGSGKKVGIIGIGGLGHYAVMFAKALGAEVYAFTHQKNKEEDIKKMGADHIVLTQGKGFEQKYKMTLDLIISTRDQSDESFPFSEYLSMLDVHGKFISVGLPDSKFPGVNAFMFAGNACFFGGSHIGSKKEALEMLDIAAKKGVKPWIQELSMKDVKTALEGVKENRVRYRYVLRQDIT</sequence>
<keyword evidence="4" id="KW-0597">Phosphoprotein</keyword>
<dbReference type="STRING" id="2282107.A0A286UIR0"/>
<dbReference type="PROSITE" id="PS00059">
    <property type="entry name" value="ADH_ZINC"/>
    <property type="match status" value="1"/>
</dbReference>
<comment type="subunit">
    <text evidence="3">Homodimer.</text>
</comment>
<dbReference type="InterPro" id="IPR013149">
    <property type="entry name" value="ADH-like_C"/>
</dbReference>
<dbReference type="EC" id="1.1.1.2" evidence="9"/>
<dbReference type="InParanoid" id="A0A286UIR0"/>
<dbReference type="InterPro" id="IPR047109">
    <property type="entry name" value="CAD-like"/>
</dbReference>
<evidence type="ECO:0000313" key="14">
    <source>
        <dbReference type="Proteomes" id="UP000217199"/>
    </source>
</evidence>
<dbReference type="Proteomes" id="UP000217199">
    <property type="component" value="Unassembled WGS sequence"/>
</dbReference>
<dbReference type="EMBL" id="NBII01000004">
    <property type="protein sequence ID" value="PAV19477.1"/>
    <property type="molecule type" value="Genomic_DNA"/>
</dbReference>
<dbReference type="Pfam" id="PF00107">
    <property type="entry name" value="ADH_zinc_N"/>
    <property type="match status" value="1"/>
</dbReference>
<keyword evidence="5 11" id="KW-0479">Metal-binding</keyword>
<evidence type="ECO:0000256" key="1">
    <source>
        <dbReference type="ARBA" id="ARBA00001947"/>
    </source>
</evidence>
<evidence type="ECO:0000256" key="4">
    <source>
        <dbReference type="ARBA" id="ARBA00022553"/>
    </source>
</evidence>
<comment type="caution">
    <text evidence="13">The sequence shown here is derived from an EMBL/GenBank/DDBJ whole genome shotgun (WGS) entry which is preliminary data.</text>
</comment>
<dbReference type="FunFam" id="3.40.50.720:FF:000158">
    <property type="entry name" value="Zinc-binding alcohol dehydrogenase"/>
    <property type="match status" value="1"/>
</dbReference>
<dbReference type="GO" id="GO:0008270">
    <property type="term" value="F:zinc ion binding"/>
    <property type="evidence" value="ECO:0007669"/>
    <property type="project" value="InterPro"/>
</dbReference>
<proteinExistence type="inferred from homology"/>
<dbReference type="InterPro" id="IPR036291">
    <property type="entry name" value="NAD(P)-bd_dom_sf"/>
</dbReference>
<dbReference type="InterPro" id="IPR029752">
    <property type="entry name" value="D-isomer_DH_CS1"/>
</dbReference>
<evidence type="ECO:0000256" key="9">
    <source>
        <dbReference type="ARBA" id="ARBA00024074"/>
    </source>
</evidence>
<dbReference type="Gene3D" id="3.40.50.720">
    <property type="entry name" value="NAD(P)-binding Rossmann-like Domain"/>
    <property type="match status" value="1"/>
</dbReference>
<reference evidence="13 14" key="1">
    <citation type="journal article" date="2017" name="Mol. Ecol.">
        <title>Comparative and population genomic landscape of Phellinus noxius: A hypervariable fungus causing root rot in trees.</title>
        <authorList>
            <person name="Chung C.L."/>
            <person name="Lee T.J."/>
            <person name="Akiba M."/>
            <person name="Lee H.H."/>
            <person name="Kuo T.H."/>
            <person name="Liu D."/>
            <person name="Ke H.M."/>
            <person name="Yokoi T."/>
            <person name="Roa M.B."/>
            <person name="Lu M.J."/>
            <person name="Chang Y.Y."/>
            <person name="Ann P.J."/>
            <person name="Tsai J.N."/>
            <person name="Chen C.Y."/>
            <person name="Tzean S.S."/>
            <person name="Ota Y."/>
            <person name="Hattori T."/>
            <person name="Sahashi N."/>
            <person name="Liou R.F."/>
            <person name="Kikuchi T."/>
            <person name="Tsai I.J."/>
        </authorList>
    </citation>
    <scope>NUCLEOTIDE SEQUENCE [LARGE SCALE GENOMIC DNA]</scope>
    <source>
        <strain evidence="13 14">FFPRI411160</strain>
    </source>
</reference>
<dbReference type="Pfam" id="PF08240">
    <property type="entry name" value="ADH_N"/>
    <property type="match status" value="1"/>
</dbReference>
<evidence type="ECO:0000256" key="6">
    <source>
        <dbReference type="ARBA" id="ARBA00022833"/>
    </source>
</evidence>
<dbReference type="SUPFAM" id="SSF50129">
    <property type="entry name" value="GroES-like"/>
    <property type="match status" value="1"/>
</dbReference>
<keyword evidence="14" id="KW-1185">Reference proteome</keyword>
<evidence type="ECO:0000256" key="10">
    <source>
        <dbReference type="ARBA" id="ARBA00050997"/>
    </source>
</evidence>
<organism evidence="13 14">
    <name type="scientific">Pyrrhoderma noxium</name>
    <dbReference type="NCBI Taxonomy" id="2282107"/>
    <lineage>
        <taxon>Eukaryota</taxon>
        <taxon>Fungi</taxon>
        <taxon>Dikarya</taxon>
        <taxon>Basidiomycota</taxon>
        <taxon>Agaricomycotina</taxon>
        <taxon>Agaricomycetes</taxon>
        <taxon>Hymenochaetales</taxon>
        <taxon>Hymenochaetaceae</taxon>
        <taxon>Pyrrhoderma</taxon>
    </lineage>
</organism>
<evidence type="ECO:0000313" key="13">
    <source>
        <dbReference type="EMBL" id="PAV19477.1"/>
    </source>
</evidence>
<dbReference type="PANTHER" id="PTHR42683">
    <property type="entry name" value="ALDEHYDE REDUCTASE"/>
    <property type="match status" value="1"/>
</dbReference>
<dbReference type="InterPro" id="IPR020843">
    <property type="entry name" value="ER"/>
</dbReference>
<dbReference type="InterPro" id="IPR002328">
    <property type="entry name" value="ADH_Zn_CS"/>
</dbReference>
<keyword evidence="7" id="KW-0521">NADP</keyword>
<keyword evidence="8" id="KW-0560">Oxidoreductase</keyword>
<comment type="catalytic activity">
    <reaction evidence="10">
        <text>a primary alcohol + NADP(+) = an aldehyde + NADPH + H(+)</text>
        <dbReference type="Rhea" id="RHEA:15937"/>
        <dbReference type="ChEBI" id="CHEBI:15378"/>
        <dbReference type="ChEBI" id="CHEBI:15734"/>
        <dbReference type="ChEBI" id="CHEBI:17478"/>
        <dbReference type="ChEBI" id="CHEBI:57783"/>
        <dbReference type="ChEBI" id="CHEBI:58349"/>
        <dbReference type="EC" id="1.1.1.2"/>
    </reaction>
    <physiologicalReaction direction="left-to-right" evidence="10">
        <dbReference type="Rhea" id="RHEA:15938"/>
    </physiologicalReaction>
    <physiologicalReaction direction="right-to-left" evidence="10">
        <dbReference type="Rhea" id="RHEA:15939"/>
    </physiologicalReaction>
</comment>
<dbReference type="SUPFAM" id="SSF51735">
    <property type="entry name" value="NAD(P)-binding Rossmann-fold domains"/>
    <property type="match status" value="1"/>
</dbReference>
<evidence type="ECO:0000256" key="3">
    <source>
        <dbReference type="ARBA" id="ARBA00011738"/>
    </source>
</evidence>
<dbReference type="AlphaFoldDB" id="A0A286UIR0"/>
<evidence type="ECO:0000259" key="12">
    <source>
        <dbReference type="SMART" id="SM00829"/>
    </source>
</evidence>
<evidence type="ECO:0000256" key="2">
    <source>
        <dbReference type="ARBA" id="ARBA00008072"/>
    </source>
</evidence>
<gene>
    <name evidence="13" type="ORF">PNOK_0441100</name>
</gene>
<dbReference type="SMART" id="SM00829">
    <property type="entry name" value="PKS_ER"/>
    <property type="match status" value="1"/>
</dbReference>
<dbReference type="CDD" id="cd05283">
    <property type="entry name" value="CAD1"/>
    <property type="match status" value="1"/>
</dbReference>
<dbReference type="InterPro" id="IPR011032">
    <property type="entry name" value="GroES-like_sf"/>
</dbReference>
<feature type="domain" description="Enoyl reductase (ER)" evidence="12">
    <location>
        <begin position="11"/>
        <end position="349"/>
    </location>
</feature>
<evidence type="ECO:0000256" key="8">
    <source>
        <dbReference type="ARBA" id="ARBA00023002"/>
    </source>
</evidence>
<name>A0A286UIR0_9AGAM</name>
<protein>
    <recommendedName>
        <fullName evidence="9">alcohol dehydrogenase (NADP(+))</fullName>
        <ecNumber evidence="9">1.1.1.2</ecNumber>
    </recommendedName>
</protein>
<dbReference type="OrthoDB" id="1879366at2759"/>
<keyword evidence="6 11" id="KW-0862">Zinc</keyword>
<comment type="similarity">
    <text evidence="2 11">Belongs to the zinc-containing alcohol dehydrogenase family.</text>
</comment>
<comment type="cofactor">
    <cofactor evidence="1 11">
        <name>Zn(2+)</name>
        <dbReference type="ChEBI" id="CHEBI:29105"/>
    </cofactor>
</comment>
<dbReference type="GO" id="GO:0006066">
    <property type="term" value="P:alcohol metabolic process"/>
    <property type="evidence" value="ECO:0007669"/>
    <property type="project" value="UniProtKB-ARBA"/>
</dbReference>
<evidence type="ECO:0000256" key="7">
    <source>
        <dbReference type="ARBA" id="ARBA00022857"/>
    </source>
</evidence>
<dbReference type="Gene3D" id="3.90.180.10">
    <property type="entry name" value="Medium-chain alcohol dehydrogenases, catalytic domain"/>
    <property type="match status" value="1"/>
</dbReference>
<evidence type="ECO:0000256" key="5">
    <source>
        <dbReference type="ARBA" id="ARBA00022723"/>
    </source>
</evidence>
<evidence type="ECO:0000256" key="11">
    <source>
        <dbReference type="RuleBase" id="RU361277"/>
    </source>
</evidence>
<dbReference type="InterPro" id="IPR013154">
    <property type="entry name" value="ADH-like_N"/>
</dbReference>